<dbReference type="Proteomes" id="UP000199700">
    <property type="component" value="Chromosome"/>
</dbReference>
<gene>
    <name evidence="3" type="ORF">SAMN04489751_0771</name>
</gene>
<dbReference type="AlphaFoldDB" id="A0A1H1MXM1"/>
<dbReference type="EMBL" id="LT629739">
    <property type="protein sequence ID" value="SDR90689.1"/>
    <property type="molecule type" value="Genomic_DNA"/>
</dbReference>
<dbReference type="STRING" id="629680.SAMN04489751_0771"/>
<feature type="compositionally biased region" description="Basic and acidic residues" evidence="1">
    <location>
        <begin position="1"/>
        <end position="10"/>
    </location>
</feature>
<feature type="transmembrane region" description="Helical" evidence="2">
    <location>
        <begin position="84"/>
        <end position="104"/>
    </location>
</feature>
<feature type="transmembrane region" description="Helical" evidence="2">
    <location>
        <begin position="168"/>
        <end position="190"/>
    </location>
</feature>
<evidence type="ECO:0000256" key="1">
    <source>
        <dbReference type="SAM" id="MobiDB-lite"/>
    </source>
</evidence>
<keyword evidence="2" id="KW-0812">Transmembrane</keyword>
<keyword evidence="4" id="KW-1185">Reference proteome</keyword>
<protein>
    <submittedName>
        <fullName evidence="3">Uncharacterized protein</fullName>
    </submittedName>
</protein>
<keyword evidence="2" id="KW-1133">Transmembrane helix</keyword>
<accession>A0A1H1MXM1</accession>
<evidence type="ECO:0000256" key="2">
    <source>
        <dbReference type="SAM" id="Phobius"/>
    </source>
</evidence>
<feature type="region of interest" description="Disordered" evidence="1">
    <location>
        <begin position="1"/>
        <end position="42"/>
    </location>
</feature>
<feature type="compositionally biased region" description="Pro residues" evidence="1">
    <location>
        <begin position="21"/>
        <end position="33"/>
    </location>
</feature>
<reference evidence="3" key="1">
    <citation type="submission" date="2016-10" db="EMBL/GenBank/DDBJ databases">
        <authorList>
            <person name="Varghese N."/>
            <person name="Submissions S."/>
        </authorList>
    </citation>
    <scope>NUCLEOTIDE SEQUENCE [LARGE SCALE GENOMIC DNA]</scope>
    <source>
        <strain evidence="3">DSM 22082</strain>
    </source>
</reference>
<feature type="transmembrane region" description="Helical" evidence="2">
    <location>
        <begin position="139"/>
        <end position="156"/>
    </location>
</feature>
<proteinExistence type="predicted"/>
<evidence type="ECO:0000313" key="4">
    <source>
        <dbReference type="Proteomes" id="UP000199700"/>
    </source>
</evidence>
<name>A0A1H1MXM1_BRESA</name>
<feature type="transmembrane region" description="Helical" evidence="2">
    <location>
        <begin position="58"/>
        <end position="78"/>
    </location>
</feature>
<sequence>MNDHEGESGNRDAWVGGGIHPIPPPPPLPPDPPRVGEKEESPKRMRLDLSAVEMKSPLWRVLAVAAFVAAFVALGMYLGEKGNAEAVALVAVVALAKIAGYWANFLARVKTPKKAGTHVPTELRRLGEAVRKWLNDRPIVICCFFGVAWGIATLISKNLMTAFFEQLYSPWLSIAVGCLIGAVIAAPEFFKSGIRKMGWSRES</sequence>
<organism evidence="3 4">
    <name type="scientific">Brevibacterium sandarakinum</name>
    <dbReference type="NCBI Taxonomy" id="629680"/>
    <lineage>
        <taxon>Bacteria</taxon>
        <taxon>Bacillati</taxon>
        <taxon>Actinomycetota</taxon>
        <taxon>Actinomycetes</taxon>
        <taxon>Micrococcales</taxon>
        <taxon>Brevibacteriaceae</taxon>
        <taxon>Brevibacterium</taxon>
    </lineage>
</organism>
<evidence type="ECO:0000313" key="3">
    <source>
        <dbReference type="EMBL" id="SDR90689.1"/>
    </source>
</evidence>
<keyword evidence="2" id="KW-0472">Membrane</keyword>